<keyword evidence="2" id="KW-1185">Reference proteome</keyword>
<reference evidence="1" key="1">
    <citation type="journal article" date="2021" name="Genome Biol. Evol.">
        <title>A High-Quality Reference Genome for a Parasitic Bivalve with Doubly Uniparental Inheritance (Bivalvia: Unionida).</title>
        <authorList>
            <person name="Smith C.H."/>
        </authorList>
    </citation>
    <scope>NUCLEOTIDE SEQUENCE</scope>
    <source>
        <strain evidence="1">CHS0354</strain>
    </source>
</reference>
<dbReference type="Proteomes" id="UP001195483">
    <property type="component" value="Unassembled WGS sequence"/>
</dbReference>
<comment type="caution">
    <text evidence="1">The sequence shown here is derived from an EMBL/GenBank/DDBJ whole genome shotgun (WGS) entry which is preliminary data.</text>
</comment>
<reference evidence="1" key="3">
    <citation type="submission" date="2023-05" db="EMBL/GenBank/DDBJ databases">
        <authorList>
            <person name="Smith C.H."/>
        </authorList>
    </citation>
    <scope>NUCLEOTIDE SEQUENCE</scope>
    <source>
        <strain evidence="1">CHS0354</strain>
        <tissue evidence="1">Mantle</tissue>
    </source>
</reference>
<dbReference type="AlphaFoldDB" id="A0AAE0S5T8"/>
<gene>
    <name evidence="1" type="ORF">CHS0354_038458</name>
</gene>
<dbReference type="EMBL" id="JAEAOA010002240">
    <property type="protein sequence ID" value="KAK3585921.1"/>
    <property type="molecule type" value="Genomic_DNA"/>
</dbReference>
<evidence type="ECO:0000313" key="1">
    <source>
        <dbReference type="EMBL" id="KAK3585921.1"/>
    </source>
</evidence>
<organism evidence="1 2">
    <name type="scientific">Potamilus streckersoni</name>
    <dbReference type="NCBI Taxonomy" id="2493646"/>
    <lineage>
        <taxon>Eukaryota</taxon>
        <taxon>Metazoa</taxon>
        <taxon>Spiralia</taxon>
        <taxon>Lophotrochozoa</taxon>
        <taxon>Mollusca</taxon>
        <taxon>Bivalvia</taxon>
        <taxon>Autobranchia</taxon>
        <taxon>Heteroconchia</taxon>
        <taxon>Palaeoheterodonta</taxon>
        <taxon>Unionida</taxon>
        <taxon>Unionoidea</taxon>
        <taxon>Unionidae</taxon>
        <taxon>Ambleminae</taxon>
        <taxon>Lampsilini</taxon>
        <taxon>Potamilus</taxon>
    </lineage>
</organism>
<accession>A0AAE0S5T8</accession>
<reference evidence="1" key="2">
    <citation type="journal article" date="2021" name="Genome Biol. Evol.">
        <title>Developing a high-quality reference genome for a parasitic bivalve with doubly uniparental inheritance (Bivalvia: Unionida).</title>
        <authorList>
            <person name="Smith C.H."/>
        </authorList>
    </citation>
    <scope>NUCLEOTIDE SEQUENCE</scope>
    <source>
        <strain evidence="1">CHS0354</strain>
        <tissue evidence="1">Mantle</tissue>
    </source>
</reference>
<name>A0AAE0S5T8_9BIVA</name>
<proteinExistence type="predicted"/>
<protein>
    <submittedName>
        <fullName evidence="1">Uncharacterized protein</fullName>
    </submittedName>
</protein>
<evidence type="ECO:0000313" key="2">
    <source>
        <dbReference type="Proteomes" id="UP001195483"/>
    </source>
</evidence>
<sequence>MLVSIVYTQYNCIQLQENRPESVGSYVVCSTDSQQYVLLNIYVLRKDTIPTFTNRKFKKTYFDSFNTQQICKEQKIYIFCFNVNDYSKYLQLKMCVCQAILSCAYSKRFSSGHN</sequence>